<reference evidence="2" key="1">
    <citation type="journal article" date="2023" name="Science">
        <title>Genome structures resolve the early diversification of teleost fishes.</title>
        <authorList>
            <person name="Parey E."/>
            <person name="Louis A."/>
            <person name="Montfort J."/>
            <person name="Bouchez O."/>
            <person name="Roques C."/>
            <person name="Iampietro C."/>
            <person name="Lluch J."/>
            <person name="Castinel A."/>
            <person name="Donnadieu C."/>
            <person name="Desvignes T."/>
            <person name="Floi Bucao C."/>
            <person name="Jouanno E."/>
            <person name="Wen M."/>
            <person name="Mejri S."/>
            <person name="Dirks R."/>
            <person name="Jansen H."/>
            <person name="Henkel C."/>
            <person name="Chen W.J."/>
            <person name="Zahm M."/>
            <person name="Cabau C."/>
            <person name="Klopp C."/>
            <person name="Thompson A.W."/>
            <person name="Robinson-Rechavi M."/>
            <person name="Braasch I."/>
            <person name="Lecointre G."/>
            <person name="Bobe J."/>
            <person name="Postlethwait J.H."/>
            <person name="Berthelot C."/>
            <person name="Roest Crollius H."/>
            <person name="Guiguen Y."/>
        </authorList>
    </citation>
    <scope>NUCLEOTIDE SEQUENCE</scope>
    <source>
        <strain evidence="2">WJC10195</strain>
    </source>
</reference>
<dbReference type="EMBL" id="JAINUF010000007">
    <property type="protein sequence ID" value="KAJ8354129.1"/>
    <property type="molecule type" value="Genomic_DNA"/>
</dbReference>
<organism evidence="2 3">
    <name type="scientific">Synaphobranchus kaupii</name>
    <name type="common">Kaup's arrowtooth eel</name>
    <dbReference type="NCBI Taxonomy" id="118154"/>
    <lineage>
        <taxon>Eukaryota</taxon>
        <taxon>Metazoa</taxon>
        <taxon>Chordata</taxon>
        <taxon>Craniata</taxon>
        <taxon>Vertebrata</taxon>
        <taxon>Euteleostomi</taxon>
        <taxon>Actinopterygii</taxon>
        <taxon>Neopterygii</taxon>
        <taxon>Teleostei</taxon>
        <taxon>Anguilliformes</taxon>
        <taxon>Synaphobranchidae</taxon>
        <taxon>Synaphobranchus</taxon>
    </lineage>
</organism>
<comment type="caution">
    <text evidence="2">The sequence shown here is derived from an EMBL/GenBank/DDBJ whole genome shotgun (WGS) entry which is preliminary data.</text>
</comment>
<dbReference type="Proteomes" id="UP001152622">
    <property type="component" value="Chromosome 7"/>
</dbReference>
<feature type="region of interest" description="Disordered" evidence="1">
    <location>
        <begin position="38"/>
        <end position="62"/>
    </location>
</feature>
<gene>
    <name evidence="2" type="ORF">SKAU_G00216960</name>
</gene>
<dbReference type="AlphaFoldDB" id="A0A9Q1F9W6"/>
<evidence type="ECO:0000313" key="3">
    <source>
        <dbReference type="Proteomes" id="UP001152622"/>
    </source>
</evidence>
<evidence type="ECO:0000313" key="2">
    <source>
        <dbReference type="EMBL" id="KAJ8354129.1"/>
    </source>
</evidence>
<accession>A0A9Q1F9W6</accession>
<protein>
    <submittedName>
        <fullName evidence="2">Uncharacterized protein</fullName>
    </submittedName>
</protein>
<proteinExistence type="predicted"/>
<name>A0A9Q1F9W6_SYNKA</name>
<evidence type="ECO:0000256" key="1">
    <source>
        <dbReference type="SAM" id="MobiDB-lite"/>
    </source>
</evidence>
<sequence length="90" mass="9861">MLTPKDCNVEPNRGIYTFSPVPVPCTFHRDLGWPRDRHPRAVSHSESSSNPCTAMKGPASANHFPLSKRLEKAAKHTVPSTIIGTPGKNE</sequence>
<keyword evidence="3" id="KW-1185">Reference proteome</keyword>